<gene>
    <name evidence="1" type="ORF">SHERM_20657</name>
</gene>
<evidence type="ECO:0000313" key="1">
    <source>
        <dbReference type="EMBL" id="CAA0823505.1"/>
    </source>
</evidence>
<dbReference type="AlphaFoldDB" id="A0A9N7RC59"/>
<keyword evidence="2" id="KW-1185">Reference proteome</keyword>
<sequence>MSSIEACDLSYKLVKVERVVLVLAMPCVFFLTLTAEEDGAPVQTIQVEVYHPIGGYPVLQEWRFKPLLAQNACYVAVQTQSKIALMGSKFDAYKAKRTIRQPPLYALRAECWQESFGVAVNWLTKIAPKRMGIAKIPSEDARTKPLIDKSSYKLFRPTLFSDKPMIPTPWRPACLYYNNGPFTFGGSEISVPRIGNANVVTSNVPDGGKG</sequence>
<comment type="caution">
    <text evidence="1">The sequence shown here is derived from an EMBL/GenBank/DDBJ whole genome shotgun (WGS) entry which is preliminary data.</text>
</comment>
<organism evidence="1 2">
    <name type="scientific">Striga hermonthica</name>
    <name type="common">Purple witchweed</name>
    <name type="synonym">Buchnera hermonthica</name>
    <dbReference type="NCBI Taxonomy" id="68872"/>
    <lineage>
        <taxon>Eukaryota</taxon>
        <taxon>Viridiplantae</taxon>
        <taxon>Streptophyta</taxon>
        <taxon>Embryophyta</taxon>
        <taxon>Tracheophyta</taxon>
        <taxon>Spermatophyta</taxon>
        <taxon>Magnoliopsida</taxon>
        <taxon>eudicotyledons</taxon>
        <taxon>Gunneridae</taxon>
        <taxon>Pentapetalae</taxon>
        <taxon>asterids</taxon>
        <taxon>lamiids</taxon>
        <taxon>Lamiales</taxon>
        <taxon>Orobanchaceae</taxon>
        <taxon>Buchnereae</taxon>
        <taxon>Striga</taxon>
    </lineage>
</organism>
<protein>
    <submittedName>
        <fullName evidence="1">Uncharacterized protein</fullName>
    </submittedName>
</protein>
<proteinExistence type="predicted"/>
<dbReference type="Proteomes" id="UP001153555">
    <property type="component" value="Unassembled WGS sequence"/>
</dbReference>
<name>A0A9N7RC59_STRHE</name>
<dbReference type="OrthoDB" id="185618at2759"/>
<evidence type="ECO:0000313" key="2">
    <source>
        <dbReference type="Proteomes" id="UP001153555"/>
    </source>
</evidence>
<dbReference type="EMBL" id="CACSLK010024540">
    <property type="protein sequence ID" value="CAA0823505.1"/>
    <property type="molecule type" value="Genomic_DNA"/>
</dbReference>
<reference evidence="1" key="1">
    <citation type="submission" date="2019-12" db="EMBL/GenBank/DDBJ databases">
        <authorList>
            <person name="Scholes J."/>
        </authorList>
    </citation>
    <scope>NUCLEOTIDE SEQUENCE</scope>
</reference>
<accession>A0A9N7RC59</accession>